<evidence type="ECO:0000259" key="2">
    <source>
        <dbReference type="Pfam" id="PF14613"/>
    </source>
</evidence>
<dbReference type="EMBL" id="JARTCD010000001">
    <property type="protein sequence ID" value="KAJ8663895.1"/>
    <property type="molecule type" value="Genomic_DNA"/>
</dbReference>
<dbReference type="Pfam" id="PF14613">
    <property type="entry name" value="HAM1_C"/>
    <property type="match status" value="1"/>
</dbReference>
<dbReference type="AlphaFoldDB" id="A0AAD7Y506"/>
<feature type="region of interest" description="Disordered" evidence="1">
    <location>
        <begin position="160"/>
        <end position="181"/>
    </location>
</feature>
<dbReference type="InterPro" id="IPR027842">
    <property type="entry name" value="HAM1-like_C"/>
</dbReference>
<dbReference type="PANTHER" id="PTHR31138:SF1">
    <property type="entry name" value="PDZ DOMAIN-CONTAINING PROTEIN"/>
    <property type="match status" value="1"/>
</dbReference>
<feature type="compositionally biased region" description="Basic and acidic residues" evidence="1">
    <location>
        <begin position="22"/>
        <end position="39"/>
    </location>
</feature>
<feature type="region of interest" description="Disordered" evidence="1">
    <location>
        <begin position="808"/>
        <end position="868"/>
    </location>
</feature>
<dbReference type="Pfam" id="PF19343">
    <property type="entry name" value="HAM1_N"/>
    <property type="match status" value="2"/>
</dbReference>
<proteinExistence type="predicted"/>
<evidence type="ECO:0000259" key="3">
    <source>
        <dbReference type="Pfam" id="PF19343"/>
    </source>
</evidence>
<organism evidence="4 5">
    <name type="scientific">Lichtheimia ornata</name>
    <dbReference type="NCBI Taxonomy" id="688661"/>
    <lineage>
        <taxon>Eukaryota</taxon>
        <taxon>Fungi</taxon>
        <taxon>Fungi incertae sedis</taxon>
        <taxon>Mucoromycota</taxon>
        <taxon>Mucoromycotina</taxon>
        <taxon>Mucoromycetes</taxon>
        <taxon>Mucorales</taxon>
        <taxon>Lichtheimiaceae</taxon>
        <taxon>Lichtheimia</taxon>
    </lineage>
</organism>
<gene>
    <name evidence="4" type="ORF">O0I10_000170</name>
</gene>
<feature type="region of interest" description="Disordered" evidence="1">
    <location>
        <begin position="1"/>
        <end position="66"/>
    </location>
</feature>
<feature type="region of interest" description="Disordered" evidence="1">
    <location>
        <begin position="735"/>
        <end position="791"/>
    </location>
</feature>
<feature type="domain" description="HAM1-like C-terminal" evidence="2">
    <location>
        <begin position="655"/>
        <end position="753"/>
    </location>
</feature>
<dbReference type="Gene3D" id="3.15.10.10">
    <property type="entry name" value="Bactericidal permeability-increasing protein, domain 1"/>
    <property type="match status" value="1"/>
</dbReference>
<dbReference type="SUPFAM" id="SSF55394">
    <property type="entry name" value="Bactericidal permeability-increasing protein, BPI"/>
    <property type="match status" value="1"/>
</dbReference>
<feature type="region of interest" description="Disordered" evidence="1">
    <location>
        <begin position="898"/>
        <end position="956"/>
    </location>
</feature>
<dbReference type="InterPro" id="IPR017943">
    <property type="entry name" value="Bactericidal_perm-incr_a/b_dom"/>
</dbReference>
<sequence>MAHSVVNPPPTDKQPFPQRKPVSKEEGQDVMRRMSEDSVRQQQRIQQQQPMAAAAGAGAGPTSQMADDSNKVEMIEFIEGVRSGRLPNNAQIEHFLDRLLNIRAIQERQHLMSADGQRLLADIQELIQTLKTALYVKNQDQLFQSLYYHLFSTDYQRVQRGQGQGPDLTGGASKQEMKEEAKEGGNAMYKVFKLVIMNSDFRDQLSELMSIAQEVFSDASGKLSGSMQKMSQQVDEQGQQLNERFQDMANQGQSQLDEGDFDTGKAKQSIRSRVDDAKQQSPQAKSKAKQQMQQQGQQAKDYARQKFPPEKVDDIVDRLKSVLGQVQQHPDYQQALDTIFSLVQKWSYRAANVTQSSTGYASQVTEEFRSDPSWSAAELELKTIIEDWAQGRSLDPLLHAVETTINDVTHDPELKQCYNEATQYLRRLAKEPNYAISDESTEDGKYMVERVRQVTEGRYRSHADFLVSEGKAFMLSMEQDPMAREIEQRFKKIHNDLWLDADGNTAFKPNLLTDMRLTLIPAAMELIKFIPVPAIEYSDREFDVAVENVVLPGDTLLPGFVEVKMDNYIKFSPYSDITNANQQSFWIKMTEINTTIPDVVWYYKRKKGFPKLYDRGVATITIGGRRRKGMTVDTQIISDTNDPVHTFRVAHCKAHIDHLKVKFKGSRHNLLYRTFQPMATSIVKRQIAKAVEAKIIETVEKADAKLTASMMQNYQEALNKNASLDDLATRNAAMREQQQLQQPTQQQQQQQPMSPMAQVTSAVGQRGGAQQQADTTMPMQQPTTTMPRPSLTTGLFTILNRNIKTNMVRSLQDQQSKHRRRKAEKEAARKEREQQQAKEEEEKARGAGMGGMGGMGQIPSSAGGAEGGPAGTVPVIVGQDGKMYIANEQGRLVPVTIAGEEQQQQQQQKKPSQKQKQRGKGPSLGKQGFNKVADEMGTGNQDIGQQQATAAAPNVM</sequence>
<feature type="compositionally biased region" description="Polar residues" evidence="1">
    <location>
        <begin position="938"/>
        <end position="949"/>
    </location>
</feature>
<feature type="compositionally biased region" description="Low complexity" evidence="1">
    <location>
        <begin position="279"/>
        <end position="300"/>
    </location>
</feature>
<evidence type="ECO:0000313" key="4">
    <source>
        <dbReference type="EMBL" id="KAJ8663895.1"/>
    </source>
</evidence>
<feature type="compositionally biased region" description="Low complexity" evidence="1">
    <location>
        <begin position="41"/>
        <end position="56"/>
    </location>
</feature>
<name>A0AAD7Y506_9FUNG</name>
<comment type="caution">
    <text evidence="4">The sequence shown here is derived from an EMBL/GenBank/DDBJ whole genome shotgun (WGS) entry which is preliminary data.</text>
</comment>
<dbReference type="GeneID" id="83207592"/>
<feature type="compositionally biased region" description="Gly residues" evidence="1">
    <location>
        <begin position="847"/>
        <end position="856"/>
    </location>
</feature>
<feature type="region of interest" description="Disordered" evidence="1">
    <location>
        <begin position="250"/>
        <end position="307"/>
    </location>
</feature>
<protein>
    <submittedName>
        <fullName evidence="4">Uncharacterized protein</fullName>
    </submittedName>
</protein>
<dbReference type="RefSeq" id="XP_058348807.1">
    <property type="nucleotide sequence ID" value="XM_058480284.1"/>
</dbReference>
<reference evidence="4 5" key="1">
    <citation type="submission" date="2023-03" db="EMBL/GenBank/DDBJ databases">
        <title>Genome sequence of Lichtheimia ornata CBS 291.66.</title>
        <authorList>
            <person name="Mohabir J.T."/>
            <person name="Shea T.P."/>
            <person name="Kurbessoian T."/>
            <person name="Berby B."/>
            <person name="Fontaine J."/>
            <person name="Livny J."/>
            <person name="Gnirke A."/>
            <person name="Stajich J.E."/>
            <person name="Cuomo C.A."/>
        </authorList>
    </citation>
    <scope>NUCLEOTIDE SEQUENCE [LARGE SCALE GENOMIC DNA]</scope>
    <source>
        <strain evidence="4">CBS 291.66</strain>
    </source>
</reference>
<dbReference type="GO" id="GO:0008289">
    <property type="term" value="F:lipid binding"/>
    <property type="evidence" value="ECO:0007669"/>
    <property type="project" value="InterPro"/>
</dbReference>
<evidence type="ECO:0000313" key="5">
    <source>
        <dbReference type="Proteomes" id="UP001234581"/>
    </source>
</evidence>
<keyword evidence="5" id="KW-1185">Reference proteome</keyword>
<dbReference type="Proteomes" id="UP001234581">
    <property type="component" value="Unassembled WGS sequence"/>
</dbReference>
<feature type="compositionally biased region" description="Low complexity" evidence="1">
    <location>
        <begin position="762"/>
        <end position="787"/>
    </location>
</feature>
<dbReference type="InterPro" id="IPR045967">
    <property type="entry name" value="HAM1-like_N"/>
</dbReference>
<feature type="compositionally biased region" description="Low complexity" evidence="1">
    <location>
        <begin position="737"/>
        <end position="751"/>
    </location>
</feature>
<dbReference type="PANTHER" id="PTHR31138">
    <property type="entry name" value="CHROMOSOME 19, WHOLE GENOME SHOTGUN SEQUENCE"/>
    <property type="match status" value="1"/>
</dbReference>
<feature type="domain" description="HAM1-like N-terminal" evidence="3">
    <location>
        <begin position="229"/>
        <end position="640"/>
    </location>
</feature>
<feature type="domain" description="HAM1-like N-terminal" evidence="3">
    <location>
        <begin position="63"/>
        <end position="228"/>
    </location>
</feature>
<feature type="compositionally biased region" description="Basic and acidic residues" evidence="1">
    <location>
        <begin position="823"/>
        <end position="845"/>
    </location>
</feature>
<accession>A0AAD7Y506</accession>
<evidence type="ECO:0000256" key="1">
    <source>
        <dbReference type="SAM" id="MobiDB-lite"/>
    </source>
</evidence>